<comment type="caution">
    <text evidence="3">The sequence shown here is derived from an EMBL/GenBank/DDBJ whole genome shotgun (WGS) entry which is preliminary data.</text>
</comment>
<evidence type="ECO:0000313" key="4">
    <source>
        <dbReference type="Proteomes" id="UP001189429"/>
    </source>
</evidence>
<dbReference type="Pfam" id="PF00443">
    <property type="entry name" value="UCH"/>
    <property type="match status" value="1"/>
</dbReference>
<evidence type="ECO:0000313" key="3">
    <source>
        <dbReference type="EMBL" id="CAK0836534.1"/>
    </source>
</evidence>
<dbReference type="InterPro" id="IPR038765">
    <property type="entry name" value="Papain-like_cys_pep_sf"/>
</dbReference>
<dbReference type="EMBL" id="CAUYUJ010013652">
    <property type="protein sequence ID" value="CAK0836534.1"/>
    <property type="molecule type" value="Genomic_DNA"/>
</dbReference>
<dbReference type="Gene3D" id="3.90.70.10">
    <property type="entry name" value="Cysteine proteinases"/>
    <property type="match status" value="1"/>
</dbReference>
<dbReference type="PROSITE" id="PS00972">
    <property type="entry name" value="USP_1"/>
    <property type="match status" value="1"/>
</dbReference>
<dbReference type="PROSITE" id="PS50235">
    <property type="entry name" value="USP_3"/>
    <property type="match status" value="1"/>
</dbReference>
<sequence length="433" mass="44267">PGAPPALKRPRLADLAQAASGAEEEAQAASGAQAAGPGVAREAAGSGADGGARANAPAAASAGAQSAAAPLTSQPGGRVASRSVASQAMGSATGAATGSGRAASSGLGGALGRRRPCGFRSVGNSCYVNSLLQALFPLAPAQRMIAATLGALGDEPEEGLFDLLRQGNKLAGTAIAAWRARGALEPELFAGWRNGEQEDAQEFLQLNLLQNDGSELADLCRGVDWPRLSSPDCPASRDATGAEPFAILSLPLAVADGRRASASARAALADYIEAPCPVEVGDWQCPCAGFLAHRASVLKTHRVTCFPEILLLHLVRWDSFGRAAPHPVAADAVLEARGPDSVGIFSLKAAVVRRGATARKGRYCAFAKYNGTWWLCDDDASRVATEAEIAFFGGGQGAAALTKVYLAFYERLDSAAPLPAQGRLVAEASDAAL</sequence>
<name>A0ABN9SVI2_9DINO</name>
<dbReference type="InterPro" id="IPR018200">
    <property type="entry name" value="USP_CS"/>
</dbReference>
<feature type="domain" description="USP" evidence="2">
    <location>
        <begin position="117"/>
        <end position="412"/>
    </location>
</feature>
<reference evidence="3" key="1">
    <citation type="submission" date="2023-10" db="EMBL/GenBank/DDBJ databases">
        <authorList>
            <person name="Chen Y."/>
            <person name="Shah S."/>
            <person name="Dougan E. K."/>
            <person name="Thang M."/>
            <person name="Chan C."/>
        </authorList>
    </citation>
    <scope>NUCLEOTIDE SEQUENCE [LARGE SCALE GENOMIC DNA]</scope>
</reference>
<dbReference type="CDD" id="cd02257">
    <property type="entry name" value="Peptidase_C19"/>
    <property type="match status" value="1"/>
</dbReference>
<feature type="compositionally biased region" description="Low complexity" evidence="1">
    <location>
        <begin position="91"/>
        <end position="105"/>
    </location>
</feature>
<dbReference type="InterPro" id="IPR028889">
    <property type="entry name" value="USP"/>
</dbReference>
<feature type="compositionally biased region" description="Low complexity" evidence="1">
    <location>
        <begin position="16"/>
        <end position="57"/>
    </location>
</feature>
<dbReference type="InterPro" id="IPR001394">
    <property type="entry name" value="Peptidase_C19_UCH"/>
</dbReference>
<keyword evidence="4" id="KW-1185">Reference proteome</keyword>
<proteinExistence type="predicted"/>
<protein>
    <recommendedName>
        <fullName evidence="2">USP domain-containing protein</fullName>
    </recommendedName>
</protein>
<dbReference type="PANTHER" id="PTHR24006">
    <property type="entry name" value="UBIQUITIN CARBOXYL-TERMINAL HYDROLASE"/>
    <property type="match status" value="1"/>
</dbReference>
<feature type="non-terminal residue" evidence="3">
    <location>
        <position position="1"/>
    </location>
</feature>
<feature type="region of interest" description="Disordered" evidence="1">
    <location>
        <begin position="91"/>
        <end position="110"/>
    </location>
</feature>
<dbReference type="InterPro" id="IPR050164">
    <property type="entry name" value="Peptidase_C19"/>
</dbReference>
<feature type="region of interest" description="Disordered" evidence="1">
    <location>
        <begin position="66"/>
        <end position="85"/>
    </location>
</feature>
<organism evidence="3 4">
    <name type="scientific">Prorocentrum cordatum</name>
    <dbReference type="NCBI Taxonomy" id="2364126"/>
    <lineage>
        <taxon>Eukaryota</taxon>
        <taxon>Sar</taxon>
        <taxon>Alveolata</taxon>
        <taxon>Dinophyceae</taxon>
        <taxon>Prorocentrales</taxon>
        <taxon>Prorocentraceae</taxon>
        <taxon>Prorocentrum</taxon>
    </lineage>
</organism>
<gene>
    <name evidence="3" type="ORF">PCOR1329_LOCUS32993</name>
</gene>
<evidence type="ECO:0000259" key="2">
    <source>
        <dbReference type="PROSITE" id="PS50235"/>
    </source>
</evidence>
<dbReference type="Proteomes" id="UP001189429">
    <property type="component" value="Unassembled WGS sequence"/>
</dbReference>
<evidence type="ECO:0000256" key="1">
    <source>
        <dbReference type="SAM" id="MobiDB-lite"/>
    </source>
</evidence>
<dbReference type="SUPFAM" id="SSF54001">
    <property type="entry name" value="Cysteine proteinases"/>
    <property type="match status" value="1"/>
</dbReference>
<accession>A0ABN9SVI2</accession>
<feature type="region of interest" description="Disordered" evidence="1">
    <location>
        <begin position="1"/>
        <end position="57"/>
    </location>
</feature>